<name>A0A4R0RL02_9APHY</name>
<evidence type="ECO:0000313" key="5">
    <source>
        <dbReference type="EMBL" id="TCD66635.1"/>
    </source>
</evidence>
<dbReference type="Gene3D" id="3.40.50.720">
    <property type="entry name" value="NAD(P)-binding Rossmann-like Domain"/>
    <property type="match status" value="1"/>
</dbReference>
<dbReference type="InterPro" id="IPR051414">
    <property type="entry name" value="Adenylate-forming_Reductase"/>
</dbReference>
<dbReference type="STRING" id="92696.A0A4R0RL02"/>
<evidence type="ECO:0000256" key="2">
    <source>
        <dbReference type="ARBA" id="ARBA00022553"/>
    </source>
</evidence>
<sequence length="1100" mass="119888">MSESSPARLPPMDGTLNVLPGFVDFHAKFNPSLPWAKFEASNPSGVEMIDFAEFARATHRVAHALRPGREGRRDGEVIAVLIHCDTILYLALLAGMVRAGLVPFPLSPRNSPEAVYALLQKTSCHKLIVQPSLSGLGTAVQNAMHAQELEFEVIRLPELHHIFPSLHDNPTVEVDAYPRGPSAAPDDVLFIVHSSGSTGHPKPLPQTNRSLLEWGRAPCVYKARERGISWATLALPTFHTMGFNMQLCAPLVSGRFGAVYPPQAPEPPIIPTAQNLISGSRATGCSGMMSVPAFVEVWAQSKEDFEYLAGLDIVCFAGGPLSDVNGDKLIAAGAKLFSVYGGSEFGAPSDCFDCNDSPDVDEAVMKTSTDWAWLQFADWCKPRWIPEGDGTYELQFLTCATHHPVVENLPDIQGYATSDLFMPHPKKKGLWKIVGRTDDVIVLGTGEKIVPLAQEGFIGALPFVKGVVMFGRARAQAGVLIELHPNAVIDPNDEKALADFRNTIWPHVEEANKLAPSFARIFKEMVLVTDSLKPMPRAGKGTVQRKMVVSIYEKEIERLFETIEASMALDEVDVPSLWTAVAVEEWLVKHATIINNGRTPSAAADIFEQDFDSLSATFLRNRVIGALKRSSQPAARAAASEVPQDLIFRYPVLQHLASAIVDLVEGGEATYNTMSHAEQIQELFEKYSKDLPDFSSKIPPNLAQGRVVLITGATGNLGSHILAALVQSPTVKRVYTVDRGPQPADRLRSSFQDRSLPVRLLESEKLVICIGDLSKPDLGLSEKVLKEVHDSVTHVLHNAWKLDFNLSVTSFESHIAGARNVIDFCARCDVRVKLIFSSTIGAMQGWDPAKGPVPEEVFPDPSVAVGNGYGESKYVVERVRFPALLAFQLSDNLFQLLVDVRAKDADTLCVRIGQLCGSTTAGTWNPTDWVPIIVKSSISLGYLPDLAGTVDWVPVDVAAGTFLDAVESATKLPDAINLVHPMPTPWTVIFSAGNSVSGRNLKLITFDDWLTKVEAKSAAATEHDFDSIPAIKLIRFLRHFGSGIDPGRTKDSTLPAGRLLVYSNARAQSMSPALRSALPIDASSVALWFKYWGRKSAGFV</sequence>
<dbReference type="Pfam" id="PF23562">
    <property type="entry name" value="AMP-binding_C_3"/>
    <property type="match status" value="1"/>
</dbReference>
<dbReference type="PANTHER" id="PTHR43439:SF2">
    <property type="entry name" value="ENZYME, PUTATIVE (JCVI)-RELATED"/>
    <property type="match status" value="1"/>
</dbReference>
<dbReference type="Pfam" id="PF07993">
    <property type="entry name" value="NAD_binding_4"/>
    <property type="match status" value="1"/>
</dbReference>
<organism evidence="5 6">
    <name type="scientific">Steccherinum ochraceum</name>
    <dbReference type="NCBI Taxonomy" id="92696"/>
    <lineage>
        <taxon>Eukaryota</taxon>
        <taxon>Fungi</taxon>
        <taxon>Dikarya</taxon>
        <taxon>Basidiomycota</taxon>
        <taxon>Agaricomycotina</taxon>
        <taxon>Agaricomycetes</taxon>
        <taxon>Polyporales</taxon>
        <taxon>Steccherinaceae</taxon>
        <taxon>Steccherinum</taxon>
    </lineage>
</organism>
<keyword evidence="6" id="KW-1185">Reference proteome</keyword>
<keyword evidence="2" id="KW-0597">Phosphoprotein</keyword>
<dbReference type="Pfam" id="PF00501">
    <property type="entry name" value="AMP-binding"/>
    <property type="match status" value="1"/>
</dbReference>
<evidence type="ECO:0000259" key="4">
    <source>
        <dbReference type="Pfam" id="PF07993"/>
    </source>
</evidence>
<dbReference type="SUPFAM" id="SSF56801">
    <property type="entry name" value="Acetyl-CoA synthetase-like"/>
    <property type="match status" value="1"/>
</dbReference>
<dbReference type="InterPro" id="IPR042099">
    <property type="entry name" value="ANL_N_sf"/>
</dbReference>
<dbReference type="Proteomes" id="UP000292702">
    <property type="component" value="Unassembled WGS sequence"/>
</dbReference>
<feature type="domain" description="Thioester reductase (TE)" evidence="4">
    <location>
        <begin position="710"/>
        <end position="879"/>
    </location>
</feature>
<dbReference type="PROSITE" id="PS00455">
    <property type="entry name" value="AMP_BINDING"/>
    <property type="match status" value="1"/>
</dbReference>
<dbReference type="Gene3D" id="3.40.50.12780">
    <property type="entry name" value="N-terminal domain of ligase-like"/>
    <property type="match status" value="1"/>
</dbReference>
<dbReference type="InterPro" id="IPR000873">
    <property type="entry name" value="AMP-dep_synth/lig_dom"/>
</dbReference>
<feature type="domain" description="AMP-dependent synthetase/ligase" evidence="3">
    <location>
        <begin position="48"/>
        <end position="356"/>
    </location>
</feature>
<dbReference type="EMBL" id="RWJN01000127">
    <property type="protein sequence ID" value="TCD66635.1"/>
    <property type="molecule type" value="Genomic_DNA"/>
</dbReference>
<reference evidence="5 6" key="1">
    <citation type="submission" date="2018-11" db="EMBL/GenBank/DDBJ databases">
        <title>Genome assembly of Steccherinum ochraceum LE-BIN_3174, the white-rot fungus of the Steccherinaceae family (The Residual Polyporoid clade, Polyporales, Basidiomycota).</title>
        <authorList>
            <person name="Fedorova T.V."/>
            <person name="Glazunova O.A."/>
            <person name="Landesman E.O."/>
            <person name="Moiseenko K.V."/>
            <person name="Psurtseva N.V."/>
            <person name="Savinova O.S."/>
            <person name="Shakhova N.V."/>
            <person name="Tyazhelova T.V."/>
            <person name="Vasina D.V."/>
        </authorList>
    </citation>
    <scope>NUCLEOTIDE SEQUENCE [LARGE SCALE GENOMIC DNA]</scope>
    <source>
        <strain evidence="5 6">LE-BIN_3174</strain>
    </source>
</reference>
<dbReference type="PANTHER" id="PTHR43439">
    <property type="entry name" value="PHENYLACETATE-COENZYME A LIGASE"/>
    <property type="match status" value="1"/>
</dbReference>
<evidence type="ECO:0000259" key="3">
    <source>
        <dbReference type="Pfam" id="PF00501"/>
    </source>
</evidence>
<dbReference type="OrthoDB" id="429813at2759"/>
<gene>
    <name evidence="5" type="ORF">EIP91_001102</name>
</gene>
<dbReference type="InterPro" id="IPR020845">
    <property type="entry name" value="AMP-binding_CS"/>
</dbReference>
<evidence type="ECO:0000313" key="6">
    <source>
        <dbReference type="Proteomes" id="UP000292702"/>
    </source>
</evidence>
<evidence type="ECO:0000256" key="1">
    <source>
        <dbReference type="ARBA" id="ARBA00022450"/>
    </source>
</evidence>
<dbReference type="InterPro" id="IPR036291">
    <property type="entry name" value="NAD(P)-bd_dom_sf"/>
</dbReference>
<proteinExistence type="predicted"/>
<dbReference type="SUPFAM" id="SSF51735">
    <property type="entry name" value="NAD(P)-binding Rossmann-fold domains"/>
    <property type="match status" value="1"/>
</dbReference>
<dbReference type="AlphaFoldDB" id="A0A4R0RL02"/>
<protein>
    <submittedName>
        <fullName evidence="5">Putative NRPS-like protein biosynthetic cluster</fullName>
    </submittedName>
</protein>
<comment type="caution">
    <text evidence="5">The sequence shown here is derived from an EMBL/GenBank/DDBJ whole genome shotgun (WGS) entry which is preliminary data.</text>
</comment>
<keyword evidence="1" id="KW-0596">Phosphopantetheine</keyword>
<dbReference type="InterPro" id="IPR013120">
    <property type="entry name" value="FAR_NAD-bd"/>
</dbReference>
<accession>A0A4R0RL02</accession>